<dbReference type="InterPro" id="IPR001680">
    <property type="entry name" value="WD40_rpt"/>
</dbReference>
<accession>A0A402A345</accession>
<dbReference type="InterPro" id="IPR036322">
    <property type="entry name" value="WD40_repeat_dom_sf"/>
</dbReference>
<dbReference type="Proteomes" id="UP000287352">
    <property type="component" value="Unassembled WGS sequence"/>
</dbReference>
<name>A0A402A345_9CHLR</name>
<gene>
    <name evidence="1" type="ORF">KTT_34320</name>
</gene>
<evidence type="ECO:0008006" key="3">
    <source>
        <dbReference type="Google" id="ProtNLM"/>
    </source>
</evidence>
<dbReference type="AlphaFoldDB" id="A0A402A345"/>
<sequence>MYMEFNKGKVNVSYNIFARFGRLPLVVDRVHISRDEKLIAIATPDSGISIWDIQLCQQVSELEVDVELFKAPATSLYERELGPFAVRDLAFSADNLFLAVALNNDEVHIWIREGTLVEVIKRPAVALTFMPSHNIVALCFHDGHIEFWEFLPARFVSSCPSLPDAADPLCGERKVFRSFFTVSEDGKELAVLLQFARPSSSSLLQIYDCIETEKALQVLKSKTMRVPHNYFQFISYFQKRWVFFGGDRYSIFCINTQSGDKKILDDIKCAFDNAHSLSPDGQYFVVSRVDGTLMILDSEEGKALLDFKAHQLVNDDKAISAVFWLRDGGILTVGTDNLKQKNSLYENTTAQKWTTIKIWKCHFN</sequence>
<dbReference type="EMBL" id="BIFR01000001">
    <property type="protein sequence ID" value="GCE13573.1"/>
    <property type="molecule type" value="Genomic_DNA"/>
</dbReference>
<protein>
    <recommendedName>
        <fullName evidence="3">Anaphase-promoting complex subunit 4 WD40 domain-containing protein</fullName>
    </recommendedName>
</protein>
<dbReference type="InterPro" id="IPR015943">
    <property type="entry name" value="WD40/YVTN_repeat-like_dom_sf"/>
</dbReference>
<dbReference type="Gene3D" id="2.130.10.10">
    <property type="entry name" value="YVTN repeat-like/Quinoprotein amine dehydrogenase"/>
    <property type="match status" value="2"/>
</dbReference>
<comment type="caution">
    <text evidence="1">The sequence shown here is derived from an EMBL/GenBank/DDBJ whole genome shotgun (WGS) entry which is preliminary data.</text>
</comment>
<evidence type="ECO:0000313" key="1">
    <source>
        <dbReference type="EMBL" id="GCE13573.1"/>
    </source>
</evidence>
<organism evidence="1 2">
    <name type="scientific">Tengunoibacter tsumagoiensis</name>
    <dbReference type="NCBI Taxonomy" id="2014871"/>
    <lineage>
        <taxon>Bacteria</taxon>
        <taxon>Bacillati</taxon>
        <taxon>Chloroflexota</taxon>
        <taxon>Ktedonobacteria</taxon>
        <taxon>Ktedonobacterales</taxon>
        <taxon>Dictyobacteraceae</taxon>
        <taxon>Tengunoibacter</taxon>
    </lineage>
</organism>
<evidence type="ECO:0000313" key="2">
    <source>
        <dbReference type="Proteomes" id="UP000287352"/>
    </source>
</evidence>
<keyword evidence="2" id="KW-1185">Reference proteome</keyword>
<dbReference type="SUPFAM" id="SSF50978">
    <property type="entry name" value="WD40 repeat-like"/>
    <property type="match status" value="1"/>
</dbReference>
<dbReference type="SMART" id="SM00320">
    <property type="entry name" value="WD40"/>
    <property type="match status" value="5"/>
</dbReference>
<proteinExistence type="predicted"/>
<dbReference type="PANTHER" id="PTHR19879:SF9">
    <property type="entry name" value="TRANSCRIPTION INITIATION FACTOR TFIID SUBUNIT 5"/>
    <property type="match status" value="1"/>
</dbReference>
<dbReference type="PANTHER" id="PTHR19879">
    <property type="entry name" value="TRANSCRIPTION INITIATION FACTOR TFIID"/>
    <property type="match status" value="1"/>
</dbReference>
<reference evidence="2" key="1">
    <citation type="submission" date="2018-12" db="EMBL/GenBank/DDBJ databases">
        <title>Tengunoibacter tsumagoiensis gen. nov., sp. nov., Dictyobacter kobayashii sp. nov., D. alpinus sp. nov., and D. joshuensis sp. nov. and description of Dictyobacteraceae fam. nov. within the order Ktedonobacterales isolated from Tengu-no-mugimeshi.</title>
        <authorList>
            <person name="Wang C.M."/>
            <person name="Zheng Y."/>
            <person name="Sakai Y."/>
            <person name="Toyoda A."/>
            <person name="Minakuchi Y."/>
            <person name="Abe K."/>
            <person name="Yokota A."/>
            <person name="Yabe S."/>
        </authorList>
    </citation>
    <scope>NUCLEOTIDE SEQUENCE [LARGE SCALE GENOMIC DNA]</scope>
    <source>
        <strain evidence="2">Uno3</strain>
    </source>
</reference>